<dbReference type="PANTHER" id="PTHR30203:SF32">
    <property type="entry name" value="CATION EFFLUX SYSTEM PROTEIN CUSC"/>
    <property type="match status" value="1"/>
</dbReference>
<dbReference type="Gene3D" id="1.20.1600.10">
    <property type="entry name" value="Outer membrane efflux proteins (OEP)"/>
    <property type="match status" value="1"/>
</dbReference>
<dbReference type="Pfam" id="PF02321">
    <property type="entry name" value="OEP"/>
    <property type="match status" value="2"/>
</dbReference>
<evidence type="ECO:0000313" key="4">
    <source>
        <dbReference type="EMBL" id="MDN4122250.1"/>
    </source>
</evidence>
<name>A0ABT8ELT6_9BURK</name>
<protein>
    <submittedName>
        <fullName evidence="4">Efflux transporter outer membrane subunit</fullName>
    </submittedName>
</protein>
<keyword evidence="2" id="KW-0472">Membrane</keyword>
<dbReference type="RefSeq" id="WP_266123523.1">
    <property type="nucleotide sequence ID" value="NZ_JAJHNU010000004.1"/>
</dbReference>
<comment type="caution">
    <text evidence="4">The sequence shown here is derived from an EMBL/GenBank/DDBJ whole genome shotgun (WGS) entry which is preliminary data.</text>
</comment>
<reference evidence="4" key="1">
    <citation type="submission" date="2021-11" db="EMBL/GenBank/DDBJ databases">
        <title>Draft genome sequence of Alcaligenes endophyticus type strain CCUG 75668T.</title>
        <authorList>
            <person name="Salva-Serra F."/>
            <person name="Duran R.E."/>
            <person name="Seeger M."/>
            <person name="Moore E.R.B."/>
            <person name="Jaen-Luchoro D."/>
        </authorList>
    </citation>
    <scope>NUCLEOTIDE SEQUENCE</scope>
    <source>
        <strain evidence="4">CCUG 75668</strain>
    </source>
</reference>
<keyword evidence="2" id="KW-0564">Palmitate</keyword>
<keyword evidence="5" id="KW-1185">Reference proteome</keyword>
<dbReference type="Proteomes" id="UP001168613">
    <property type="component" value="Unassembled WGS sequence"/>
</dbReference>
<evidence type="ECO:0000256" key="2">
    <source>
        <dbReference type="RuleBase" id="RU362097"/>
    </source>
</evidence>
<organism evidence="4 5">
    <name type="scientific">Alcaligenes endophyticus</name>
    <dbReference type="NCBI Taxonomy" id="1929088"/>
    <lineage>
        <taxon>Bacteria</taxon>
        <taxon>Pseudomonadati</taxon>
        <taxon>Pseudomonadota</taxon>
        <taxon>Betaproteobacteria</taxon>
        <taxon>Burkholderiales</taxon>
        <taxon>Alcaligenaceae</taxon>
        <taxon>Alcaligenes</taxon>
    </lineage>
</organism>
<dbReference type="Gene3D" id="2.20.200.10">
    <property type="entry name" value="Outer membrane efflux proteins (OEP)"/>
    <property type="match status" value="1"/>
</dbReference>
<sequence>MKEFSLSLYSPKLRYLASMVTLMAVAGCGALNSTPTPSPLPVANHYPGQTASQDNAALNSDWRVHFTDPQLQQLISIALENNRDLQTAVLRVEEAQAIYGIQRSDQWPSLGIGAEAGRAKVPGDLNMSGQSMVSGKYEAYAGMSTWEVDLWGRVRSLKEAALQQYLATDSARRAVQISLISGVVNTWLSLSELNERLRLAEETIASRQASLDLFTHREAVGAASMLDLTQAQTLLIQAQSLAARLEQERAAQNHALALLLGAKDTPEQPAQSLAYLATHIAPVQPGLPAQLLTARPDIIAAEQRLLASHANIQAARAAFFPTITLTGAFGSSSAELKGLFDSGSKAWSFLPSISLPIFDGGRRQANLSLAEVRKDMAIVNYEKTIQTAFREVADALSNREWLNKQVHIQEQALQTQKQRAQLAQMRYDSGASGYLEVLDAQRSLLDAEQGLVQTRRLLLSNQVLLYAALGGGASPS</sequence>
<evidence type="ECO:0000313" key="5">
    <source>
        <dbReference type="Proteomes" id="UP001168613"/>
    </source>
</evidence>
<dbReference type="NCBIfam" id="TIGR01845">
    <property type="entry name" value="outer_NodT"/>
    <property type="match status" value="1"/>
</dbReference>
<dbReference type="InterPro" id="IPR003423">
    <property type="entry name" value="OMP_efflux"/>
</dbReference>
<comment type="subcellular location">
    <subcellularLocation>
        <location evidence="2">Cell membrane</location>
        <topology evidence="2">Lipid-anchor</topology>
    </subcellularLocation>
</comment>
<dbReference type="SUPFAM" id="SSF56954">
    <property type="entry name" value="Outer membrane efflux proteins (OEP)"/>
    <property type="match status" value="1"/>
</dbReference>
<dbReference type="EMBL" id="JAJHNU010000004">
    <property type="protein sequence ID" value="MDN4122250.1"/>
    <property type="molecule type" value="Genomic_DNA"/>
</dbReference>
<proteinExistence type="inferred from homology"/>
<feature type="chain" id="PRO_5044993525" evidence="2">
    <location>
        <begin position="27"/>
        <end position="476"/>
    </location>
</feature>
<accession>A0ABT8ELT6</accession>
<keyword evidence="2" id="KW-0732">Signal</keyword>
<dbReference type="PANTHER" id="PTHR30203">
    <property type="entry name" value="OUTER MEMBRANE CATION EFFLUX PROTEIN"/>
    <property type="match status" value="1"/>
</dbReference>
<keyword evidence="3" id="KW-0175">Coiled coil</keyword>
<dbReference type="InterPro" id="IPR010131">
    <property type="entry name" value="MdtP/NodT-like"/>
</dbReference>
<gene>
    <name evidence="4" type="ORF">LMS43_13230</name>
</gene>
<feature type="signal peptide" evidence="2">
    <location>
        <begin position="1"/>
        <end position="26"/>
    </location>
</feature>
<comment type="similarity">
    <text evidence="1 2">Belongs to the outer membrane factor (OMF) (TC 1.B.17) family.</text>
</comment>
<keyword evidence="2" id="KW-0449">Lipoprotein</keyword>
<keyword evidence="2" id="KW-1134">Transmembrane beta strand</keyword>
<evidence type="ECO:0000256" key="3">
    <source>
        <dbReference type="SAM" id="Coils"/>
    </source>
</evidence>
<keyword evidence="2" id="KW-0812">Transmembrane</keyword>
<feature type="coiled-coil region" evidence="3">
    <location>
        <begin position="190"/>
        <end position="248"/>
    </location>
</feature>
<dbReference type="PROSITE" id="PS51257">
    <property type="entry name" value="PROKAR_LIPOPROTEIN"/>
    <property type="match status" value="1"/>
</dbReference>
<evidence type="ECO:0000256" key="1">
    <source>
        <dbReference type="ARBA" id="ARBA00007613"/>
    </source>
</evidence>